<evidence type="ECO:0000259" key="6">
    <source>
        <dbReference type="Pfam" id="PF07291"/>
    </source>
</evidence>
<proteinExistence type="predicted"/>
<dbReference type="GO" id="GO:0030416">
    <property type="term" value="P:methylamine metabolic process"/>
    <property type="evidence" value="ECO:0007669"/>
    <property type="project" value="InterPro"/>
</dbReference>
<feature type="transmembrane region" description="Helical" evidence="5">
    <location>
        <begin position="351"/>
        <end position="372"/>
    </location>
</feature>
<dbReference type="Proteomes" id="UP000711407">
    <property type="component" value="Unassembled WGS sequence"/>
</dbReference>
<feature type="transmembrane region" description="Helical" evidence="5">
    <location>
        <begin position="62"/>
        <end position="86"/>
    </location>
</feature>
<dbReference type="EMBL" id="DYXT01000047">
    <property type="protein sequence ID" value="HJE39858.1"/>
    <property type="molecule type" value="Genomic_DNA"/>
</dbReference>
<evidence type="ECO:0000256" key="3">
    <source>
        <dbReference type="ARBA" id="ARBA00022989"/>
    </source>
</evidence>
<dbReference type="AlphaFoldDB" id="A0A921EA52"/>
<evidence type="ECO:0000256" key="4">
    <source>
        <dbReference type="ARBA" id="ARBA00023136"/>
    </source>
</evidence>
<dbReference type="Pfam" id="PF07291">
    <property type="entry name" value="MauE"/>
    <property type="match status" value="1"/>
</dbReference>
<feature type="domain" description="Methylamine utilisation protein MauE" evidence="6">
    <location>
        <begin position="5"/>
        <end position="85"/>
    </location>
</feature>
<sequence>MLVSAAVGLSALEFLCGMMLFMGCYRRSVVVVLLAMMAFMLPLTLYIWIANPVSDCGCFGDWVILGNGATFVKNIAITAALLVLLPYNRRQRAVISPYLQWVPLVVSMVYIFGISYAGYYDQPVVDFRSYPVGASLLPDDSGSDADVDEADMYGFVYEKDGVTQQFSIDNLPDSTWTFVERRLLDGHYEDTSADTFVIRDIDGEDVTSDAVSTEGYQLMVLVPAMKDLDISYTYYINQLYRQLPSDSVSMIGVIGGNERDLALWKDLSMSEYPLYTADGIQIKELARGDIAAVMLRDGRIVWKRTLPSLVEDLIIGDDDVTDIRLDSCADCDEILYDPDDDSFLHDWTGTYALVMLVVVLANNGVLALFWIWRARVGKKLKTMAHHEKK</sequence>
<dbReference type="InterPro" id="IPR009908">
    <property type="entry name" value="Methylamine_util_MauE"/>
</dbReference>
<comment type="subcellular location">
    <subcellularLocation>
        <location evidence="1">Membrane</location>
        <topology evidence="1">Multi-pass membrane protein</topology>
    </subcellularLocation>
</comment>
<evidence type="ECO:0000256" key="1">
    <source>
        <dbReference type="ARBA" id="ARBA00004141"/>
    </source>
</evidence>
<feature type="transmembrane region" description="Helical" evidence="5">
    <location>
        <begin position="29"/>
        <end position="50"/>
    </location>
</feature>
<organism evidence="7 8">
    <name type="scientific">Candidatus Amulumruptor caecigallinarius</name>
    <dbReference type="NCBI Taxonomy" id="2109911"/>
    <lineage>
        <taxon>Bacteria</taxon>
        <taxon>Pseudomonadati</taxon>
        <taxon>Bacteroidota</taxon>
        <taxon>Bacteroidia</taxon>
        <taxon>Bacteroidales</taxon>
        <taxon>Muribaculaceae</taxon>
        <taxon>Candidatus Amulumruptor</taxon>
    </lineage>
</organism>
<keyword evidence="4 5" id="KW-0472">Membrane</keyword>
<protein>
    <recommendedName>
        <fullName evidence="6">Methylamine utilisation protein MauE domain-containing protein</fullName>
    </recommendedName>
</protein>
<accession>A0A921EA52</accession>
<evidence type="ECO:0000256" key="2">
    <source>
        <dbReference type="ARBA" id="ARBA00022692"/>
    </source>
</evidence>
<keyword evidence="3 5" id="KW-1133">Transmembrane helix</keyword>
<reference evidence="7" key="1">
    <citation type="journal article" date="2021" name="PeerJ">
        <title>Extensive microbial diversity within the chicken gut microbiome revealed by metagenomics and culture.</title>
        <authorList>
            <person name="Gilroy R."/>
            <person name="Ravi A."/>
            <person name="Getino M."/>
            <person name="Pursley I."/>
            <person name="Horton D.L."/>
            <person name="Alikhan N.F."/>
            <person name="Baker D."/>
            <person name="Gharbi K."/>
            <person name="Hall N."/>
            <person name="Watson M."/>
            <person name="Adriaenssens E.M."/>
            <person name="Foster-Nyarko E."/>
            <person name="Jarju S."/>
            <person name="Secka A."/>
            <person name="Antonio M."/>
            <person name="Oren A."/>
            <person name="Chaudhuri R.R."/>
            <person name="La Ragione R."/>
            <person name="Hildebrand F."/>
            <person name="Pallen M.J."/>
        </authorList>
    </citation>
    <scope>NUCLEOTIDE SEQUENCE</scope>
    <source>
        <strain evidence="7">4100</strain>
    </source>
</reference>
<evidence type="ECO:0000313" key="7">
    <source>
        <dbReference type="EMBL" id="HJE39858.1"/>
    </source>
</evidence>
<evidence type="ECO:0000313" key="8">
    <source>
        <dbReference type="Proteomes" id="UP000711407"/>
    </source>
</evidence>
<name>A0A921EA52_9BACT</name>
<evidence type="ECO:0000256" key="5">
    <source>
        <dbReference type="SAM" id="Phobius"/>
    </source>
</evidence>
<dbReference type="GO" id="GO:0016020">
    <property type="term" value="C:membrane"/>
    <property type="evidence" value="ECO:0007669"/>
    <property type="project" value="UniProtKB-SubCell"/>
</dbReference>
<feature type="transmembrane region" description="Helical" evidence="5">
    <location>
        <begin position="98"/>
        <end position="119"/>
    </location>
</feature>
<gene>
    <name evidence="7" type="ORF">K8V47_08900</name>
</gene>
<comment type="caution">
    <text evidence="7">The sequence shown here is derived from an EMBL/GenBank/DDBJ whole genome shotgun (WGS) entry which is preliminary data.</text>
</comment>
<keyword evidence="2 5" id="KW-0812">Transmembrane</keyword>
<reference evidence="7" key="2">
    <citation type="submission" date="2021-09" db="EMBL/GenBank/DDBJ databases">
        <authorList>
            <person name="Gilroy R."/>
        </authorList>
    </citation>
    <scope>NUCLEOTIDE SEQUENCE</scope>
    <source>
        <strain evidence="7">4100</strain>
    </source>
</reference>
<feature type="transmembrane region" description="Helical" evidence="5">
    <location>
        <begin position="6"/>
        <end position="22"/>
    </location>
</feature>